<dbReference type="GO" id="GO:0003677">
    <property type="term" value="F:DNA binding"/>
    <property type="evidence" value="ECO:0007669"/>
    <property type="project" value="InterPro"/>
</dbReference>
<dbReference type="PRINTS" id="PR00506">
    <property type="entry name" value="D21N6MTFRASE"/>
</dbReference>
<dbReference type="RefSeq" id="WP_097151110.1">
    <property type="nucleotide sequence ID" value="NZ_OBQC01000020.1"/>
</dbReference>
<dbReference type="Gene3D" id="3.40.50.150">
    <property type="entry name" value="Vaccinia Virus protein VP39"/>
    <property type="match status" value="1"/>
</dbReference>
<evidence type="ECO:0000256" key="3">
    <source>
        <dbReference type="ARBA" id="ARBA00022679"/>
    </source>
</evidence>
<proteinExistence type="inferred from homology"/>
<evidence type="ECO:0000313" key="7">
    <source>
        <dbReference type="EMBL" id="SOC44454.1"/>
    </source>
</evidence>
<keyword evidence="2 7" id="KW-0489">Methyltransferase</keyword>
<dbReference type="InterPro" id="IPR029063">
    <property type="entry name" value="SAM-dependent_MTases_sf"/>
</dbReference>
<dbReference type="GO" id="GO:0032259">
    <property type="term" value="P:methylation"/>
    <property type="evidence" value="ECO:0007669"/>
    <property type="project" value="UniProtKB-KW"/>
</dbReference>
<keyword evidence="5" id="KW-0680">Restriction system</keyword>
<dbReference type="OrthoDB" id="9800801at2"/>
<name>A0A285URF8_9BACL</name>
<organism evidence="7 8">
    <name type="scientific">Ureibacillus acetophenoni</name>
    <dbReference type="NCBI Taxonomy" id="614649"/>
    <lineage>
        <taxon>Bacteria</taxon>
        <taxon>Bacillati</taxon>
        <taxon>Bacillota</taxon>
        <taxon>Bacilli</taxon>
        <taxon>Bacillales</taxon>
        <taxon>Caryophanaceae</taxon>
        <taxon>Ureibacillus</taxon>
    </lineage>
</organism>
<dbReference type="InterPro" id="IPR002052">
    <property type="entry name" value="DNA_methylase_N6_adenine_CS"/>
</dbReference>
<keyword evidence="4" id="KW-0949">S-adenosyl-L-methionine</keyword>
<feature type="domain" description="DNA methylase N-4/N-6" evidence="6">
    <location>
        <begin position="113"/>
        <end position="456"/>
    </location>
</feature>
<dbReference type="PROSITE" id="PS00092">
    <property type="entry name" value="N6_MTASE"/>
    <property type="match status" value="1"/>
</dbReference>
<dbReference type="Proteomes" id="UP000219252">
    <property type="component" value="Unassembled WGS sequence"/>
</dbReference>
<sequence length="663" mass="76297">MVKKLNGESLDLTKQNIERLKELFPEVISDGHKIDFNRLKAILGESVEDQHDRYQFTWHGKKQTIVGAQKPSKGTLRPLPEKSKNFDTTENLYIEGDNLEVLKLLQKSYNGKIKMIYIDPPYNTGKDFVYKDNFVDGVQNYLELTGQLDSEGNILSTNTERNGRFHTDWLNMMYSRLKLARNLLTEDGVIFISIDDHEQSRLKFICDEIFGESNFVSNFIWYGGRKNDSKLISNSHEYILIYVKNSNYLTENKILWREQKQGLDKIYVAAKEFYETYGEEEGSKRLKQWFQRLSPDDPALANKHYANVDEHGPYYKDNISWPGGGGPVYDVIHPITKKLVKIPSRGWLFKEERMLELIADGRVAFGPDENGVPTYKRYLKETETQVPLSVLYNDNRGAMKRLRDLFEGKTYFDFPKDEKVIQKLIKIIPMNENDIVLDFFSGSATTAQAVMQANAEDGLNRKFILVQLPEQLDENSVAFKDGYETICDIGEERIRRAGDLIKHELVEMQKAGRNVIEPESLDIGFKVLKLDTSNIREWNTDFENIEKTLDLFETPFIDGRTEMDIVFEILIKFGLKLTVPINTFNVDERNVYDVAHGNLFICLAAKIDTNIAKAIIEKRDEYENETSSVVLSDAGFGGNDSEKLNCIELLKEAGYPEDNLLTI</sequence>
<evidence type="ECO:0000256" key="5">
    <source>
        <dbReference type="ARBA" id="ARBA00022747"/>
    </source>
</evidence>
<evidence type="ECO:0000256" key="4">
    <source>
        <dbReference type="ARBA" id="ARBA00022691"/>
    </source>
</evidence>
<accession>A0A285URF8</accession>
<gene>
    <name evidence="7" type="ORF">SAMN05877842_12031</name>
</gene>
<keyword evidence="8" id="KW-1185">Reference proteome</keyword>
<evidence type="ECO:0000313" key="8">
    <source>
        <dbReference type="Proteomes" id="UP000219252"/>
    </source>
</evidence>
<evidence type="ECO:0000259" key="6">
    <source>
        <dbReference type="Pfam" id="PF01555"/>
    </source>
</evidence>
<reference evidence="8" key="1">
    <citation type="submission" date="2017-08" db="EMBL/GenBank/DDBJ databases">
        <authorList>
            <person name="Varghese N."/>
            <person name="Submissions S."/>
        </authorList>
    </citation>
    <scope>NUCLEOTIDE SEQUENCE [LARGE SCALE GENOMIC DNA]</scope>
    <source>
        <strain evidence="8">JC23</strain>
    </source>
</reference>
<dbReference type="SUPFAM" id="SSF53335">
    <property type="entry name" value="S-adenosyl-L-methionine-dependent methyltransferases"/>
    <property type="match status" value="1"/>
</dbReference>
<dbReference type="AlphaFoldDB" id="A0A285URF8"/>
<dbReference type="InterPro" id="IPR002295">
    <property type="entry name" value="N4/N6-MTase_EcoPI_Mod-like"/>
</dbReference>
<evidence type="ECO:0000256" key="1">
    <source>
        <dbReference type="ARBA" id="ARBA00006594"/>
    </source>
</evidence>
<keyword evidence="3 7" id="KW-0808">Transferase</keyword>
<dbReference type="EMBL" id="OBQC01000020">
    <property type="protein sequence ID" value="SOC44454.1"/>
    <property type="molecule type" value="Genomic_DNA"/>
</dbReference>
<dbReference type="PIRSF" id="PIRSF015855">
    <property type="entry name" value="TypeIII_Mtase_mKpnI"/>
    <property type="match status" value="1"/>
</dbReference>
<comment type="similarity">
    <text evidence="1">Belongs to the N(4)/N(6)-methyltransferase family.</text>
</comment>
<protein>
    <submittedName>
        <fullName evidence="7">Adenine-specific DNA-methyltransferase</fullName>
    </submittedName>
</protein>
<dbReference type="InterPro" id="IPR002941">
    <property type="entry name" value="DNA_methylase_N4/N6"/>
</dbReference>
<dbReference type="Pfam" id="PF01555">
    <property type="entry name" value="N6_N4_Mtase"/>
    <property type="match status" value="1"/>
</dbReference>
<evidence type="ECO:0000256" key="2">
    <source>
        <dbReference type="ARBA" id="ARBA00022603"/>
    </source>
</evidence>
<dbReference type="GO" id="GO:0009307">
    <property type="term" value="P:DNA restriction-modification system"/>
    <property type="evidence" value="ECO:0007669"/>
    <property type="project" value="UniProtKB-KW"/>
</dbReference>
<dbReference type="GO" id="GO:0008170">
    <property type="term" value="F:N-methyltransferase activity"/>
    <property type="evidence" value="ECO:0007669"/>
    <property type="project" value="InterPro"/>
</dbReference>